<proteinExistence type="predicted"/>
<keyword evidence="3" id="KW-1185">Reference proteome</keyword>
<feature type="domain" description="GmrSD restriction endonucleases N-terminal" evidence="1">
    <location>
        <begin position="48"/>
        <end position="194"/>
    </location>
</feature>
<reference evidence="2 3" key="1">
    <citation type="submission" date="2016-11" db="EMBL/GenBank/DDBJ databases">
        <authorList>
            <person name="Jaros S."/>
            <person name="Januszkiewicz K."/>
            <person name="Wedrychowicz H."/>
        </authorList>
    </citation>
    <scope>NUCLEOTIDE SEQUENCE [LARGE SCALE GENOMIC DNA]</scope>
    <source>
        <strain evidence="2 3">CGMCC 1.12213</strain>
    </source>
</reference>
<dbReference type="eggNOG" id="COG1479">
    <property type="taxonomic scope" value="Bacteria"/>
</dbReference>
<dbReference type="STRING" id="1178825.SAMN05216261_0071"/>
<organism evidence="2 3">
    <name type="scientific">Algibacter luteus</name>
    <dbReference type="NCBI Taxonomy" id="1178825"/>
    <lineage>
        <taxon>Bacteria</taxon>
        <taxon>Pseudomonadati</taxon>
        <taxon>Bacteroidota</taxon>
        <taxon>Flavobacteriia</taxon>
        <taxon>Flavobacteriales</taxon>
        <taxon>Flavobacteriaceae</taxon>
        <taxon>Algibacter</taxon>
    </lineage>
</organism>
<evidence type="ECO:0000313" key="2">
    <source>
        <dbReference type="EMBL" id="SHI29383.1"/>
    </source>
</evidence>
<dbReference type="RefSeq" id="WP_019387090.1">
    <property type="nucleotide sequence ID" value="NZ_ALIH01000004.1"/>
</dbReference>
<evidence type="ECO:0000313" key="3">
    <source>
        <dbReference type="Proteomes" id="UP000184396"/>
    </source>
</evidence>
<dbReference type="EMBL" id="FQYK01000001">
    <property type="protein sequence ID" value="SHI29383.1"/>
    <property type="molecule type" value="Genomic_DNA"/>
</dbReference>
<evidence type="ECO:0000259" key="1">
    <source>
        <dbReference type="Pfam" id="PF03235"/>
    </source>
</evidence>
<dbReference type="Proteomes" id="UP000184396">
    <property type="component" value="Unassembled WGS sequence"/>
</dbReference>
<dbReference type="OrthoDB" id="9764212at2"/>
<sequence length="357" mass="41425">MIDENNQELEFDNEEFEEIQESSTKELSKIVSYNIANTIEVLKFKIDNGEIDLKPEFQRDFVWDINRASLFIDSLLIGLPIPSVFLGKSSEDETYKVIDGQQRLKSAYFYLQGKFNTKGKEQIFNLRKLEDRDWNGKTFAELDQKYQRRIRNAVLNTTIIEDIDTNPRVVHDIFHRLNTGGMPLKDQEIRNCIYTGLFNTNLFILNENEEWRNLLGQPYPDRRLRDIELVLRFFALHDNLENYKPSMREFLSNYQKTNSNKLPDKEIWDKTISLVSTKIGNDAFKIKRSVNKSVCDSVLVSIAQILADGKAPIDLAVNHKRLLADQDYIKYVSSGTSSETSVNGRIALARNYFLGLK</sequence>
<dbReference type="AlphaFoldDB" id="A0A1M5ZZP8"/>
<gene>
    <name evidence="2" type="ORF">SAMN05216261_0071</name>
</gene>
<dbReference type="PANTHER" id="PTHR39639:SF1">
    <property type="entry name" value="DUF262 DOMAIN-CONTAINING PROTEIN"/>
    <property type="match status" value="1"/>
</dbReference>
<name>A0A1M5ZZP8_9FLAO</name>
<dbReference type="InterPro" id="IPR004919">
    <property type="entry name" value="GmrSD_N"/>
</dbReference>
<dbReference type="PANTHER" id="PTHR39639">
    <property type="entry name" value="CHROMOSOME 16, WHOLE GENOME SHOTGUN SEQUENCE"/>
    <property type="match status" value="1"/>
</dbReference>
<accession>A0A1M5ZZP8</accession>
<dbReference type="Pfam" id="PF03235">
    <property type="entry name" value="GmrSD_N"/>
    <property type="match status" value="1"/>
</dbReference>
<protein>
    <recommendedName>
        <fullName evidence="1">GmrSD restriction endonucleases N-terminal domain-containing protein</fullName>
    </recommendedName>
</protein>